<gene>
    <name evidence="1" type="ORF">KPL71_019578</name>
</gene>
<protein>
    <submittedName>
        <fullName evidence="1">Protein ALTERED PHOSPHATE STARVATION RESPONSE 1</fullName>
    </submittedName>
</protein>
<dbReference type="Proteomes" id="UP000829398">
    <property type="component" value="Chromosome 7"/>
</dbReference>
<accession>A0ACB8J1T4</accession>
<name>A0ACB8J1T4_CITSI</name>
<comment type="caution">
    <text evidence="1">The sequence shown here is derived from an EMBL/GenBank/DDBJ whole genome shotgun (WGS) entry which is preliminary data.</text>
</comment>
<sequence length="652" mass="73435">MGCWYSRIEKEETVTRCKGRKRYMKQLVNARQALSASHAMYLRSLRGTGSALLQFSTNETSLHKQHYNYRPTTPPPPPPRPVPFSPCSDTWTSSTMASPLPPPPPPPPPSSSNWDFWDPFVPAASPLSATEEEYWEEDVEAEALMSDAAMNRSECVTAPPSSSVVSGSTELAIVPRNRKDLGEIAKEVDDYFLKAADAGAELSAILEVSSRGFSTETKGVNKAYNYGCTLNPTSWTWGVTPRMNTHRVRVGEVDAGAGAAINDSHHCTVERLYAWEKKLFMEVKNCETYKKEHEKKVGQLRRMEARRADYLKTTKTRKEVEKLESQMLVSSQAIETISAEIIKVRETVLYPQLLDLVKGMMCMWRSMYESHQVQTHIVQQLKYINIMPSSEPTSEIHRQATLQLELQVQQWLQSFSSLVKAQQDYVQSLTGWLRLSLFQFSTSPLSRTTQESGIYSLCEEWQQAVERIPDKVASEGIKSFLAVVHAIVVQQSDEHKQKKKAESSFKEYEKKAAELRSLESKYGPFSMPESFGKDPVGEKRVKVEMLRTKAEEEKTKHEKSVSVTRAMTLNNLQMGFPHVFQAMVGFSSVCMQAFESVYNDAKHISQERELSYSTHLFANFVQNMVNARGSRGNGVSHLGLGCGGNFLAALSE</sequence>
<dbReference type="EMBL" id="CM039176">
    <property type="protein sequence ID" value="KAH9710906.1"/>
    <property type="molecule type" value="Genomic_DNA"/>
</dbReference>
<keyword evidence="2" id="KW-1185">Reference proteome</keyword>
<evidence type="ECO:0000313" key="2">
    <source>
        <dbReference type="Proteomes" id="UP000829398"/>
    </source>
</evidence>
<evidence type="ECO:0000313" key="1">
    <source>
        <dbReference type="EMBL" id="KAH9710906.1"/>
    </source>
</evidence>
<reference evidence="2" key="1">
    <citation type="journal article" date="2023" name="Hortic. Res.">
        <title>A chromosome-level phased genome enabling allele-level studies in sweet orange: a case study on citrus Huanglongbing tolerance.</title>
        <authorList>
            <person name="Wu B."/>
            <person name="Yu Q."/>
            <person name="Deng Z."/>
            <person name="Duan Y."/>
            <person name="Luo F."/>
            <person name="Gmitter F. Jr."/>
        </authorList>
    </citation>
    <scope>NUCLEOTIDE SEQUENCE [LARGE SCALE GENOMIC DNA]</scope>
    <source>
        <strain evidence="2">cv. Valencia</strain>
    </source>
</reference>
<proteinExistence type="predicted"/>
<organism evidence="1 2">
    <name type="scientific">Citrus sinensis</name>
    <name type="common">Sweet orange</name>
    <name type="synonym">Citrus aurantium var. sinensis</name>
    <dbReference type="NCBI Taxonomy" id="2711"/>
    <lineage>
        <taxon>Eukaryota</taxon>
        <taxon>Viridiplantae</taxon>
        <taxon>Streptophyta</taxon>
        <taxon>Embryophyta</taxon>
        <taxon>Tracheophyta</taxon>
        <taxon>Spermatophyta</taxon>
        <taxon>Magnoliopsida</taxon>
        <taxon>eudicotyledons</taxon>
        <taxon>Gunneridae</taxon>
        <taxon>Pentapetalae</taxon>
        <taxon>rosids</taxon>
        <taxon>malvids</taxon>
        <taxon>Sapindales</taxon>
        <taxon>Rutaceae</taxon>
        <taxon>Aurantioideae</taxon>
        <taxon>Citrus</taxon>
    </lineage>
</organism>